<evidence type="ECO:0000313" key="1">
    <source>
        <dbReference type="EMBL" id="GFS38745.1"/>
    </source>
</evidence>
<comment type="caution">
    <text evidence="2">The sequence shown here is derived from an EMBL/GenBank/DDBJ whole genome shotgun (WGS) entry which is preliminary data.</text>
</comment>
<dbReference type="EMBL" id="BMAW01043306">
    <property type="protein sequence ID" value="GFS38745.1"/>
    <property type="molecule type" value="Genomic_DNA"/>
</dbReference>
<dbReference type="Proteomes" id="UP000887013">
    <property type="component" value="Unassembled WGS sequence"/>
</dbReference>
<evidence type="ECO:0000313" key="4">
    <source>
        <dbReference type="Proteomes" id="UP000887013"/>
    </source>
</evidence>
<evidence type="ECO:0000313" key="3">
    <source>
        <dbReference type="EMBL" id="GFU12817.1"/>
    </source>
</evidence>
<sequence>MKTLDLKVDDGFINEVQKNLAAHQKMDGSFGNVYATALVCVLSAN</sequence>
<accession>A0A8X6MR41</accession>
<dbReference type="Gene3D" id="1.50.10.20">
    <property type="match status" value="1"/>
</dbReference>
<dbReference type="OrthoDB" id="6343110at2759"/>
<evidence type="ECO:0000313" key="2">
    <source>
        <dbReference type="EMBL" id="GFS73278.1"/>
    </source>
</evidence>
<dbReference type="AlphaFoldDB" id="A0A8X6MR41"/>
<protein>
    <submittedName>
        <fullName evidence="2">Uncharacterized protein</fullName>
    </submittedName>
</protein>
<organism evidence="2 4">
    <name type="scientific">Nephila pilipes</name>
    <name type="common">Giant wood spider</name>
    <name type="synonym">Nephila maculata</name>
    <dbReference type="NCBI Taxonomy" id="299642"/>
    <lineage>
        <taxon>Eukaryota</taxon>
        <taxon>Metazoa</taxon>
        <taxon>Ecdysozoa</taxon>
        <taxon>Arthropoda</taxon>
        <taxon>Chelicerata</taxon>
        <taxon>Arachnida</taxon>
        <taxon>Araneae</taxon>
        <taxon>Araneomorphae</taxon>
        <taxon>Entelegynae</taxon>
        <taxon>Araneoidea</taxon>
        <taxon>Nephilidae</taxon>
        <taxon>Nephila</taxon>
    </lineage>
</organism>
<gene>
    <name evidence="3" type="ORF">NPIL_221991</name>
    <name evidence="2" type="ORF">NPIL_51011</name>
    <name evidence="1" type="ORF">NPIL_617911</name>
</gene>
<name>A0A8X6MR41_NEPPI</name>
<dbReference type="EMBL" id="BMAW01001261">
    <property type="protein sequence ID" value="GFS73278.1"/>
    <property type="molecule type" value="Genomic_DNA"/>
</dbReference>
<reference evidence="2" key="1">
    <citation type="submission" date="2020-08" db="EMBL/GenBank/DDBJ databases">
        <title>Multicomponent nature underlies the extraordinary mechanical properties of spider dragline silk.</title>
        <authorList>
            <person name="Kono N."/>
            <person name="Nakamura H."/>
            <person name="Mori M."/>
            <person name="Yoshida Y."/>
            <person name="Ohtoshi R."/>
            <person name="Malay A.D."/>
            <person name="Moran D.A.P."/>
            <person name="Tomita M."/>
            <person name="Numata K."/>
            <person name="Arakawa K."/>
        </authorList>
    </citation>
    <scope>NUCLEOTIDE SEQUENCE</scope>
</reference>
<feature type="non-terminal residue" evidence="2">
    <location>
        <position position="1"/>
    </location>
</feature>
<dbReference type="EMBL" id="BMAW01125545">
    <property type="protein sequence ID" value="GFU12817.1"/>
    <property type="molecule type" value="Genomic_DNA"/>
</dbReference>
<proteinExistence type="predicted"/>
<keyword evidence="4" id="KW-1185">Reference proteome</keyword>